<evidence type="ECO:0000256" key="2">
    <source>
        <dbReference type="ARBA" id="ARBA00022679"/>
    </source>
</evidence>
<dbReference type="InterPro" id="IPR050362">
    <property type="entry name" value="Cation-dep_OMT"/>
</dbReference>
<gene>
    <name evidence="5" type="ORF">CDD82_1786</name>
</gene>
<sequence>MDASPDFGLYRNETTGAKAVEYSKQHSVPLPQFLVDYHASVKAGREDSIMLSELFQSQFYVFMVRSWATKRVLEIGLYVGFSAMVWAHAIGPDGTITALEISPQCAKEAQEVLDQNRIGNVQIIVGDASQTISQLCPDEAYDLAFIDADKPAYPNYLSLLLQQSQPGARRRLLRPGAIIIADNVLRWGHVVDSSLGEHQWPSHFSRTEQLVAMRSFNDRCSAEARLEVFMLPFWDGLVLARLID</sequence>
<keyword evidence="3" id="KW-0949">S-adenosyl-L-methionine</keyword>
<dbReference type="OrthoDB" id="10251242at2759"/>
<dbReference type="GO" id="GO:0032259">
    <property type="term" value="P:methylation"/>
    <property type="evidence" value="ECO:0007669"/>
    <property type="project" value="UniProtKB-KW"/>
</dbReference>
<evidence type="ECO:0000313" key="6">
    <source>
        <dbReference type="Proteomes" id="UP000224854"/>
    </source>
</evidence>
<evidence type="ECO:0008006" key="7">
    <source>
        <dbReference type="Google" id="ProtNLM"/>
    </source>
</evidence>
<evidence type="ECO:0000256" key="3">
    <source>
        <dbReference type="ARBA" id="ARBA00022691"/>
    </source>
</evidence>
<reference evidence="5 6" key="1">
    <citation type="submission" date="2017-06" db="EMBL/GenBank/DDBJ databases">
        <title>Ant-infecting Ophiocordyceps genomes reveal a high diversity of potential behavioral manipulation genes and a possible major role for enterotoxins.</title>
        <authorList>
            <person name="De Bekker C."/>
            <person name="Evans H.C."/>
            <person name="Brachmann A."/>
            <person name="Hughes D.P."/>
        </authorList>
    </citation>
    <scope>NUCLEOTIDE SEQUENCE [LARGE SCALE GENOMIC DNA]</scope>
    <source>
        <strain evidence="5 6">1348a</strain>
    </source>
</reference>
<comment type="caution">
    <text evidence="5">The sequence shown here is derived from an EMBL/GenBank/DDBJ whole genome shotgun (WGS) entry which is preliminary data.</text>
</comment>
<keyword evidence="2" id="KW-0808">Transferase</keyword>
<dbReference type="EMBL" id="NJEU01001569">
    <property type="protein sequence ID" value="PHH64143.1"/>
    <property type="molecule type" value="Genomic_DNA"/>
</dbReference>
<accession>A0A2C5Y947</accession>
<keyword evidence="6" id="KW-1185">Reference proteome</keyword>
<dbReference type="PANTHER" id="PTHR10509:SF14">
    <property type="entry name" value="CAFFEOYL-COA O-METHYLTRANSFERASE 3-RELATED"/>
    <property type="match status" value="1"/>
</dbReference>
<dbReference type="InterPro" id="IPR029063">
    <property type="entry name" value="SAM-dependent_MTases_sf"/>
</dbReference>
<dbReference type="SUPFAM" id="SSF53335">
    <property type="entry name" value="S-adenosyl-L-methionine-dependent methyltransferases"/>
    <property type="match status" value="1"/>
</dbReference>
<keyword evidence="1" id="KW-0489">Methyltransferase</keyword>
<dbReference type="GO" id="GO:0008757">
    <property type="term" value="F:S-adenosylmethionine-dependent methyltransferase activity"/>
    <property type="evidence" value="ECO:0007669"/>
    <property type="project" value="TreeGrafter"/>
</dbReference>
<dbReference type="Gene3D" id="3.40.50.150">
    <property type="entry name" value="Vaccinia Virus protein VP39"/>
    <property type="match status" value="1"/>
</dbReference>
<dbReference type="AlphaFoldDB" id="A0A2C5Y947"/>
<proteinExistence type="inferred from homology"/>
<dbReference type="GO" id="GO:0008171">
    <property type="term" value="F:O-methyltransferase activity"/>
    <property type="evidence" value="ECO:0007669"/>
    <property type="project" value="InterPro"/>
</dbReference>
<evidence type="ECO:0000256" key="4">
    <source>
        <dbReference type="ARBA" id="ARBA00023453"/>
    </source>
</evidence>
<dbReference type="InterPro" id="IPR002935">
    <property type="entry name" value="SAM_O-MeTrfase"/>
</dbReference>
<dbReference type="PROSITE" id="PS51682">
    <property type="entry name" value="SAM_OMT_I"/>
    <property type="match status" value="1"/>
</dbReference>
<comment type="similarity">
    <text evidence="4">Belongs to the class I-like SAM-binding methyltransferase superfamily. Cation-dependent O-methyltransferase family.</text>
</comment>
<dbReference type="Pfam" id="PF01596">
    <property type="entry name" value="Methyltransf_3"/>
    <property type="match status" value="1"/>
</dbReference>
<name>A0A2C5Y947_9HYPO</name>
<protein>
    <recommendedName>
        <fullName evidence="7">O-methyltransferase domain-containing protein</fullName>
    </recommendedName>
</protein>
<dbReference type="Proteomes" id="UP000224854">
    <property type="component" value="Unassembled WGS sequence"/>
</dbReference>
<organism evidence="5 6">
    <name type="scientific">Ophiocordyceps australis</name>
    <dbReference type="NCBI Taxonomy" id="1399860"/>
    <lineage>
        <taxon>Eukaryota</taxon>
        <taxon>Fungi</taxon>
        <taxon>Dikarya</taxon>
        <taxon>Ascomycota</taxon>
        <taxon>Pezizomycotina</taxon>
        <taxon>Sordariomycetes</taxon>
        <taxon>Hypocreomycetidae</taxon>
        <taxon>Hypocreales</taxon>
        <taxon>Ophiocordycipitaceae</taxon>
        <taxon>Ophiocordyceps</taxon>
    </lineage>
</organism>
<dbReference type="PANTHER" id="PTHR10509">
    <property type="entry name" value="O-METHYLTRANSFERASE-RELATED"/>
    <property type="match status" value="1"/>
</dbReference>
<evidence type="ECO:0000256" key="1">
    <source>
        <dbReference type="ARBA" id="ARBA00022603"/>
    </source>
</evidence>
<evidence type="ECO:0000313" key="5">
    <source>
        <dbReference type="EMBL" id="PHH64143.1"/>
    </source>
</evidence>
<dbReference type="CDD" id="cd02440">
    <property type="entry name" value="AdoMet_MTases"/>
    <property type="match status" value="1"/>
</dbReference>